<keyword evidence="2" id="KW-0805">Transcription regulation</keyword>
<dbReference type="GO" id="GO:0006352">
    <property type="term" value="P:DNA-templated transcription initiation"/>
    <property type="evidence" value="ECO:0007669"/>
    <property type="project" value="InterPro"/>
</dbReference>
<dbReference type="InterPro" id="IPR014284">
    <property type="entry name" value="RNA_pol_sigma-70_dom"/>
</dbReference>
<evidence type="ECO:0000259" key="6">
    <source>
        <dbReference type="Pfam" id="PF04542"/>
    </source>
</evidence>
<evidence type="ECO:0000256" key="5">
    <source>
        <dbReference type="ARBA" id="ARBA00023163"/>
    </source>
</evidence>
<reference evidence="8" key="2">
    <citation type="submission" date="2021-04" db="EMBL/GenBank/DDBJ databases">
        <authorList>
            <person name="Gilroy R."/>
        </authorList>
    </citation>
    <scope>NUCLEOTIDE SEQUENCE</scope>
    <source>
        <strain evidence="8">ChiSxjej3B15-1167</strain>
    </source>
</reference>
<dbReference type="EMBL" id="DXEQ01000128">
    <property type="protein sequence ID" value="HIX72276.1"/>
    <property type="molecule type" value="Genomic_DNA"/>
</dbReference>
<comment type="caution">
    <text evidence="8">The sequence shown here is derived from an EMBL/GenBank/DDBJ whole genome shotgun (WGS) entry which is preliminary data.</text>
</comment>
<evidence type="ECO:0000256" key="1">
    <source>
        <dbReference type="ARBA" id="ARBA00010641"/>
    </source>
</evidence>
<dbReference type="PANTHER" id="PTHR43133">
    <property type="entry name" value="RNA POLYMERASE ECF-TYPE SIGMA FACTO"/>
    <property type="match status" value="1"/>
</dbReference>
<protein>
    <submittedName>
        <fullName evidence="8">RNA polymerase sigma factor</fullName>
    </submittedName>
</protein>
<keyword evidence="5" id="KW-0804">Transcription</keyword>
<dbReference type="InterPro" id="IPR007630">
    <property type="entry name" value="RNA_pol_sigma70_r4"/>
</dbReference>
<dbReference type="InterPro" id="IPR013324">
    <property type="entry name" value="RNA_pol_sigma_r3/r4-like"/>
</dbReference>
<evidence type="ECO:0000259" key="7">
    <source>
        <dbReference type="Pfam" id="PF04545"/>
    </source>
</evidence>
<keyword evidence="3" id="KW-0731">Sigma factor</keyword>
<dbReference type="NCBIfam" id="TIGR02937">
    <property type="entry name" value="sigma70-ECF"/>
    <property type="match status" value="1"/>
</dbReference>
<proteinExistence type="inferred from homology"/>
<dbReference type="PANTHER" id="PTHR43133:SF60">
    <property type="entry name" value="RNA POLYMERASE SIGMA FACTOR SIGV"/>
    <property type="match status" value="1"/>
</dbReference>
<feature type="domain" description="RNA polymerase sigma-70 region 2" evidence="6">
    <location>
        <begin position="2"/>
        <end position="66"/>
    </location>
</feature>
<dbReference type="InterPro" id="IPR039425">
    <property type="entry name" value="RNA_pol_sigma-70-like"/>
</dbReference>
<gene>
    <name evidence="8" type="ORF">H9849_04570</name>
</gene>
<comment type="similarity">
    <text evidence="1">Belongs to the sigma-70 factor family. ECF subfamily.</text>
</comment>
<dbReference type="SUPFAM" id="SSF88946">
    <property type="entry name" value="Sigma2 domain of RNA polymerase sigma factors"/>
    <property type="match status" value="1"/>
</dbReference>
<dbReference type="SUPFAM" id="SSF88659">
    <property type="entry name" value="Sigma3 and sigma4 domains of RNA polymerase sigma factors"/>
    <property type="match status" value="1"/>
</dbReference>
<evidence type="ECO:0000256" key="2">
    <source>
        <dbReference type="ARBA" id="ARBA00023015"/>
    </source>
</evidence>
<organism evidence="8 9">
    <name type="scientific">Candidatus Anaerobutyricum stercoripullorum</name>
    <dbReference type="NCBI Taxonomy" id="2838456"/>
    <lineage>
        <taxon>Bacteria</taxon>
        <taxon>Bacillati</taxon>
        <taxon>Bacillota</taxon>
        <taxon>Clostridia</taxon>
        <taxon>Lachnospirales</taxon>
        <taxon>Lachnospiraceae</taxon>
        <taxon>Anaerobutyricum</taxon>
    </lineage>
</organism>
<sequence>MYSQPLYRAALSILKDNAAAEDMVHETFLTLINYIDRVKDKDSVRTWNYLLAILRHLCFDAHTERKTELPHDMETDFAWTVSDIDIEKDYIGQELGELLQELILELDYPHQDVLFLQYYYDMNSREIGEVLHLKPENVRQIARRAREQLKKKLAERGYR</sequence>
<dbReference type="GO" id="GO:0016987">
    <property type="term" value="F:sigma factor activity"/>
    <property type="evidence" value="ECO:0007669"/>
    <property type="project" value="UniProtKB-KW"/>
</dbReference>
<dbReference type="Pfam" id="PF04545">
    <property type="entry name" value="Sigma70_r4"/>
    <property type="match status" value="1"/>
</dbReference>
<accession>A0A9D1X4A2</accession>
<dbReference type="GO" id="GO:0003677">
    <property type="term" value="F:DNA binding"/>
    <property type="evidence" value="ECO:0007669"/>
    <property type="project" value="UniProtKB-KW"/>
</dbReference>
<dbReference type="Gene3D" id="1.10.10.10">
    <property type="entry name" value="Winged helix-like DNA-binding domain superfamily/Winged helix DNA-binding domain"/>
    <property type="match status" value="1"/>
</dbReference>
<feature type="domain" description="RNA polymerase sigma-70 region 4" evidence="7">
    <location>
        <begin position="105"/>
        <end position="151"/>
    </location>
</feature>
<evidence type="ECO:0000256" key="3">
    <source>
        <dbReference type="ARBA" id="ARBA00023082"/>
    </source>
</evidence>
<dbReference type="InterPro" id="IPR013325">
    <property type="entry name" value="RNA_pol_sigma_r2"/>
</dbReference>
<dbReference type="InterPro" id="IPR036388">
    <property type="entry name" value="WH-like_DNA-bd_sf"/>
</dbReference>
<name>A0A9D1X4A2_9FIRM</name>
<keyword evidence="4" id="KW-0238">DNA-binding</keyword>
<dbReference type="Pfam" id="PF04542">
    <property type="entry name" value="Sigma70_r2"/>
    <property type="match status" value="1"/>
</dbReference>
<dbReference type="Proteomes" id="UP000886805">
    <property type="component" value="Unassembled WGS sequence"/>
</dbReference>
<dbReference type="AlphaFoldDB" id="A0A9D1X4A2"/>
<reference evidence="8" key="1">
    <citation type="journal article" date="2021" name="PeerJ">
        <title>Extensive microbial diversity within the chicken gut microbiome revealed by metagenomics and culture.</title>
        <authorList>
            <person name="Gilroy R."/>
            <person name="Ravi A."/>
            <person name="Getino M."/>
            <person name="Pursley I."/>
            <person name="Horton D.L."/>
            <person name="Alikhan N.F."/>
            <person name="Baker D."/>
            <person name="Gharbi K."/>
            <person name="Hall N."/>
            <person name="Watson M."/>
            <person name="Adriaenssens E.M."/>
            <person name="Foster-Nyarko E."/>
            <person name="Jarju S."/>
            <person name="Secka A."/>
            <person name="Antonio M."/>
            <person name="Oren A."/>
            <person name="Chaudhuri R.R."/>
            <person name="La Ragione R."/>
            <person name="Hildebrand F."/>
            <person name="Pallen M.J."/>
        </authorList>
    </citation>
    <scope>NUCLEOTIDE SEQUENCE</scope>
    <source>
        <strain evidence="8">ChiSxjej3B15-1167</strain>
    </source>
</reference>
<dbReference type="Gene3D" id="1.10.1740.10">
    <property type="match status" value="1"/>
</dbReference>
<evidence type="ECO:0000313" key="8">
    <source>
        <dbReference type="EMBL" id="HIX72276.1"/>
    </source>
</evidence>
<dbReference type="InterPro" id="IPR007627">
    <property type="entry name" value="RNA_pol_sigma70_r2"/>
</dbReference>
<evidence type="ECO:0000256" key="4">
    <source>
        <dbReference type="ARBA" id="ARBA00023125"/>
    </source>
</evidence>
<evidence type="ECO:0000313" key="9">
    <source>
        <dbReference type="Proteomes" id="UP000886805"/>
    </source>
</evidence>
<dbReference type="CDD" id="cd06171">
    <property type="entry name" value="Sigma70_r4"/>
    <property type="match status" value="1"/>
</dbReference>